<dbReference type="Proteomes" id="UP000244893">
    <property type="component" value="Unassembled WGS sequence"/>
</dbReference>
<dbReference type="RefSeq" id="WP_116757714.1">
    <property type="nucleotide sequence ID" value="NZ_JBHUEX010000001.1"/>
</dbReference>
<keyword evidence="1" id="KW-0812">Transmembrane</keyword>
<evidence type="ECO:0008006" key="4">
    <source>
        <dbReference type="Google" id="ProtNLM"/>
    </source>
</evidence>
<keyword evidence="3" id="KW-1185">Reference proteome</keyword>
<dbReference type="AlphaFoldDB" id="A0A2V1HL68"/>
<feature type="transmembrane region" description="Helical" evidence="1">
    <location>
        <begin position="118"/>
        <end position="141"/>
    </location>
</feature>
<name>A0A2V1HL68_9MICO</name>
<evidence type="ECO:0000313" key="2">
    <source>
        <dbReference type="EMBL" id="PVZ93386.1"/>
    </source>
</evidence>
<dbReference type="InterPro" id="IPR021354">
    <property type="entry name" value="DUF2975"/>
</dbReference>
<gene>
    <name evidence="2" type="ORF">DDQ50_15535</name>
</gene>
<sequence>MSRLAILALRFVILVIAIGAIGAQAFIVPVIAAVLAGSSDHPEVGLPYTVVGIAIIACVEIALVAVWVLLSMVHRGRIFVAHAFGWVDTIVWAAAAATVLVAGLGAHIYFVVEPVIDAPGVILVLFCLTILGGGFTLLLVVMRSLLQSATALQSELEEVV</sequence>
<reference evidence="2 3" key="1">
    <citation type="submission" date="2018-05" db="EMBL/GenBank/DDBJ databases">
        <title>Amnibacterium sp. M8JJ-5, whole genome shotgun sequence.</title>
        <authorList>
            <person name="Tuo L."/>
        </authorList>
    </citation>
    <scope>NUCLEOTIDE SEQUENCE [LARGE SCALE GENOMIC DNA]</scope>
    <source>
        <strain evidence="2 3">M8JJ-5</strain>
    </source>
</reference>
<dbReference type="Pfam" id="PF11188">
    <property type="entry name" value="DUF2975"/>
    <property type="match status" value="1"/>
</dbReference>
<keyword evidence="1" id="KW-1133">Transmembrane helix</keyword>
<protein>
    <recommendedName>
        <fullName evidence="4">DUF2975 domain-containing protein</fullName>
    </recommendedName>
</protein>
<evidence type="ECO:0000313" key="3">
    <source>
        <dbReference type="Proteomes" id="UP000244893"/>
    </source>
</evidence>
<proteinExistence type="predicted"/>
<dbReference type="EMBL" id="QEOP01000004">
    <property type="protein sequence ID" value="PVZ93386.1"/>
    <property type="molecule type" value="Genomic_DNA"/>
</dbReference>
<accession>A0A2V1HL68</accession>
<feature type="transmembrane region" description="Helical" evidence="1">
    <location>
        <begin position="90"/>
        <end position="112"/>
    </location>
</feature>
<keyword evidence="1" id="KW-0472">Membrane</keyword>
<evidence type="ECO:0000256" key="1">
    <source>
        <dbReference type="SAM" id="Phobius"/>
    </source>
</evidence>
<feature type="transmembrane region" description="Helical" evidence="1">
    <location>
        <begin position="48"/>
        <end position="70"/>
    </location>
</feature>
<dbReference type="OrthoDB" id="3240470at2"/>
<comment type="caution">
    <text evidence="2">The sequence shown here is derived from an EMBL/GenBank/DDBJ whole genome shotgun (WGS) entry which is preliminary data.</text>
</comment>
<organism evidence="2 3">
    <name type="scientific">Amnibacterium flavum</name>
    <dbReference type="NCBI Taxonomy" id="2173173"/>
    <lineage>
        <taxon>Bacteria</taxon>
        <taxon>Bacillati</taxon>
        <taxon>Actinomycetota</taxon>
        <taxon>Actinomycetes</taxon>
        <taxon>Micrococcales</taxon>
        <taxon>Microbacteriaceae</taxon>
        <taxon>Amnibacterium</taxon>
    </lineage>
</organism>